<evidence type="ECO:0000256" key="1">
    <source>
        <dbReference type="ARBA" id="ARBA00005820"/>
    </source>
</evidence>
<dbReference type="InterPro" id="IPR001867">
    <property type="entry name" value="OmpR/PhoB-type_DNA-bd"/>
</dbReference>
<keyword evidence="8" id="KW-1185">Reference proteome</keyword>
<dbReference type="InterPro" id="IPR011990">
    <property type="entry name" value="TPR-like_helical_dom_sf"/>
</dbReference>
<sequence>MGPWEIHQGDRPVLVPAGQMRVLLASLLVSVGRSVAADTLAERLWPEHMPVHSRATVHTYVARLRRLLGQGVIETTPGGYRLAVPPDRIDLWQFRELMADPGTLRSALALWRGQPFTGVESSWLDREVVPRLREEWFAATERRIDLDLETGNPGALVPELRDLTRQYPTRESLWLRLIDALHRSGRRAEALEAYRRVRTILIDELGIEPGEALQRTHQRVLLDGAATALVTATRQLPHDVAHFSGRAELAHLDALRPVLDGENRRLTHVVAIDGAPGIGKTTLAVHWAHKMASAYPDVQLYLNLRGHGPGEPVSASSAVETLLRGLGVRNDVIPPNVEERAALLRGTLAGRRVLLLLDNARDEDQVRSLLPGGDSLVIVTSRNRLGGLSIRDGAHRVTLGPLQPREALSLLAAAFGPDRVAAERDAATRLVELCDGLPLALAIVAERAQGVGGLTEVVQALVDERVRFDVFGDVSADLTGGGDPHADLWAALSWSYRALGDAAAAMFRKLGLHPAGDIGLDAAAALAGVPVRLARQALAQLVAAHLVREPRPQRYELHDLIHWYATEQAARHDTPAERRAAVGRVMDWYLHTAVHADVHLLPHRRRDFVAPYEPEVTPPRFADAGAAMAWFEREYDTLRAVVSWAATNGWGGHAWRIVTAFSTFFDRRIAWRDAIELHEVAVRAAKAAGELAGEGYVRNALGSMHYLKGDPDAAIKNVRRALDCFRDAGHGRGETMALGNLGLMYADRGDHLAARRYAELALERCEVIGYDRGRALNLDNLGVALSAGGEHDRAIACHHRAEEINREVGDANSEAMNQHHLGKAYTALRRHRDALRAFRRAASTYRRQDNRRLEALVFADAGRTLHRAGHAALARGVWAAALATLKEFNDPHVLRVQEEIAATGL</sequence>
<dbReference type="SUPFAM" id="SSF46894">
    <property type="entry name" value="C-terminal effector domain of the bipartite response regulators"/>
    <property type="match status" value="1"/>
</dbReference>
<protein>
    <submittedName>
        <fullName evidence="7">SARP family transcriptional regulator</fullName>
    </submittedName>
</protein>
<feature type="domain" description="OmpR/PhoB-type" evidence="6">
    <location>
        <begin position="1"/>
        <end position="84"/>
    </location>
</feature>
<dbReference type="InterPro" id="IPR051677">
    <property type="entry name" value="AfsR-DnrI-RedD_regulator"/>
</dbReference>
<evidence type="ECO:0000313" key="7">
    <source>
        <dbReference type="EMBL" id="GLI03214.1"/>
    </source>
</evidence>
<evidence type="ECO:0000313" key="8">
    <source>
        <dbReference type="Proteomes" id="UP001144280"/>
    </source>
</evidence>
<dbReference type="InterPro" id="IPR016032">
    <property type="entry name" value="Sig_transdc_resp-reg_C-effctor"/>
</dbReference>
<reference evidence="7" key="1">
    <citation type="submission" date="2022-12" db="EMBL/GenBank/DDBJ databases">
        <title>New Phytohabitans aurantiacus sp. RD004123 nov., an actinomycete isolated from soil.</title>
        <authorList>
            <person name="Triningsih D.W."/>
            <person name="Harunari E."/>
            <person name="Igarashi Y."/>
        </authorList>
    </citation>
    <scope>NUCLEOTIDE SEQUENCE</scope>
    <source>
        <strain evidence="7">RD004123</strain>
    </source>
</reference>
<gene>
    <name evidence="7" type="ORF">Pa4123_84920</name>
</gene>
<proteinExistence type="inferred from homology"/>
<dbReference type="InterPro" id="IPR019734">
    <property type="entry name" value="TPR_rpt"/>
</dbReference>
<dbReference type="InterPro" id="IPR036388">
    <property type="entry name" value="WH-like_DNA-bd_sf"/>
</dbReference>
<dbReference type="Pfam" id="PF00931">
    <property type="entry name" value="NB-ARC"/>
    <property type="match status" value="1"/>
</dbReference>
<dbReference type="Gene3D" id="3.40.50.300">
    <property type="entry name" value="P-loop containing nucleotide triphosphate hydrolases"/>
    <property type="match status" value="1"/>
</dbReference>
<dbReference type="Gene3D" id="1.25.40.10">
    <property type="entry name" value="Tetratricopeptide repeat domain"/>
    <property type="match status" value="2"/>
</dbReference>
<comment type="similarity">
    <text evidence="1">Belongs to the AfsR/DnrI/RedD regulatory family.</text>
</comment>
<keyword evidence="2" id="KW-0805">Transcription regulation</keyword>
<dbReference type="Proteomes" id="UP001144280">
    <property type="component" value="Unassembled WGS sequence"/>
</dbReference>
<keyword evidence="3 5" id="KW-0238">DNA-binding</keyword>
<dbReference type="Pfam" id="PF03704">
    <property type="entry name" value="BTAD"/>
    <property type="match status" value="1"/>
</dbReference>
<dbReference type="SUPFAM" id="SSF48452">
    <property type="entry name" value="TPR-like"/>
    <property type="match status" value="3"/>
</dbReference>
<dbReference type="PANTHER" id="PTHR35807">
    <property type="entry name" value="TRANSCRIPTIONAL REGULATOR REDD-RELATED"/>
    <property type="match status" value="1"/>
</dbReference>
<keyword evidence="4" id="KW-0804">Transcription</keyword>
<dbReference type="Pfam" id="PF13424">
    <property type="entry name" value="TPR_12"/>
    <property type="match status" value="1"/>
</dbReference>
<dbReference type="SMART" id="SM00028">
    <property type="entry name" value="TPR"/>
    <property type="match status" value="5"/>
</dbReference>
<dbReference type="PRINTS" id="PR00364">
    <property type="entry name" value="DISEASERSIST"/>
</dbReference>
<accession>A0ABQ5R8X2</accession>
<dbReference type="EMBL" id="BSDI01000078">
    <property type="protein sequence ID" value="GLI03214.1"/>
    <property type="molecule type" value="Genomic_DNA"/>
</dbReference>
<dbReference type="InterPro" id="IPR002182">
    <property type="entry name" value="NB-ARC"/>
</dbReference>
<dbReference type="PROSITE" id="PS51755">
    <property type="entry name" value="OMPR_PHOB"/>
    <property type="match status" value="1"/>
</dbReference>
<dbReference type="SUPFAM" id="SSF52540">
    <property type="entry name" value="P-loop containing nucleoside triphosphate hydrolases"/>
    <property type="match status" value="1"/>
</dbReference>
<dbReference type="CDD" id="cd15831">
    <property type="entry name" value="BTAD"/>
    <property type="match status" value="1"/>
</dbReference>
<evidence type="ECO:0000259" key="6">
    <source>
        <dbReference type="PROSITE" id="PS51755"/>
    </source>
</evidence>
<dbReference type="Gene3D" id="1.10.10.10">
    <property type="entry name" value="Winged helix-like DNA-binding domain superfamily/Winged helix DNA-binding domain"/>
    <property type="match status" value="1"/>
</dbReference>
<dbReference type="InterPro" id="IPR005158">
    <property type="entry name" value="BTAD"/>
</dbReference>
<dbReference type="InterPro" id="IPR027417">
    <property type="entry name" value="P-loop_NTPase"/>
</dbReference>
<comment type="caution">
    <text evidence="7">The sequence shown here is derived from an EMBL/GenBank/DDBJ whole genome shotgun (WGS) entry which is preliminary data.</text>
</comment>
<organism evidence="7 8">
    <name type="scientific">Phytohabitans aurantiacus</name>
    <dbReference type="NCBI Taxonomy" id="3016789"/>
    <lineage>
        <taxon>Bacteria</taxon>
        <taxon>Bacillati</taxon>
        <taxon>Actinomycetota</taxon>
        <taxon>Actinomycetes</taxon>
        <taxon>Micromonosporales</taxon>
        <taxon>Micromonosporaceae</taxon>
    </lineage>
</organism>
<evidence type="ECO:0000256" key="2">
    <source>
        <dbReference type="ARBA" id="ARBA00023015"/>
    </source>
</evidence>
<dbReference type="PANTHER" id="PTHR35807:SF1">
    <property type="entry name" value="TRANSCRIPTIONAL REGULATOR REDD"/>
    <property type="match status" value="1"/>
</dbReference>
<evidence type="ECO:0000256" key="4">
    <source>
        <dbReference type="ARBA" id="ARBA00023163"/>
    </source>
</evidence>
<dbReference type="SMART" id="SM01043">
    <property type="entry name" value="BTAD"/>
    <property type="match status" value="1"/>
</dbReference>
<name>A0ABQ5R8X2_9ACTN</name>
<evidence type="ECO:0000256" key="5">
    <source>
        <dbReference type="PROSITE-ProRule" id="PRU01091"/>
    </source>
</evidence>
<dbReference type="Pfam" id="PF00486">
    <property type="entry name" value="Trans_reg_C"/>
    <property type="match status" value="1"/>
</dbReference>
<evidence type="ECO:0000256" key="3">
    <source>
        <dbReference type="ARBA" id="ARBA00023125"/>
    </source>
</evidence>
<dbReference type="SMART" id="SM00862">
    <property type="entry name" value="Trans_reg_C"/>
    <property type="match status" value="1"/>
</dbReference>
<feature type="DNA-binding region" description="OmpR/PhoB-type" evidence="5">
    <location>
        <begin position="1"/>
        <end position="84"/>
    </location>
</feature>